<dbReference type="Gene3D" id="1.20.870.10">
    <property type="entry name" value="Son of sevenless (SoS) protein Chain: S domain 1"/>
    <property type="match status" value="1"/>
</dbReference>
<accession>A0A8H7Q0A0</accession>
<protein>
    <recommendedName>
        <fullName evidence="3">N-terminal Ras-GEF domain-containing protein</fullName>
    </recommendedName>
</protein>
<feature type="compositionally biased region" description="Low complexity" evidence="2">
    <location>
        <begin position="340"/>
        <end position="354"/>
    </location>
</feature>
<comment type="caution">
    <text evidence="4">The sequence shown here is derived from an EMBL/GenBank/DDBJ whole genome shotgun (WGS) entry which is preliminary data.</text>
</comment>
<feature type="compositionally biased region" description="Polar residues" evidence="2">
    <location>
        <begin position="1"/>
        <end position="10"/>
    </location>
</feature>
<evidence type="ECO:0000259" key="3">
    <source>
        <dbReference type="PROSITE" id="PS50212"/>
    </source>
</evidence>
<reference evidence="4" key="1">
    <citation type="submission" date="2020-12" db="EMBL/GenBank/DDBJ databases">
        <title>Metabolic potential, ecology and presence of endohyphal bacteria is reflected in genomic diversity of Mucoromycotina.</title>
        <authorList>
            <person name="Muszewska A."/>
            <person name="Okrasinska A."/>
            <person name="Steczkiewicz K."/>
            <person name="Drgas O."/>
            <person name="Orlowska M."/>
            <person name="Perlinska-Lenart U."/>
            <person name="Aleksandrzak-Piekarczyk T."/>
            <person name="Szatraj K."/>
            <person name="Zielenkiewicz U."/>
            <person name="Pilsyk S."/>
            <person name="Malc E."/>
            <person name="Mieczkowski P."/>
            <person name="Kruszewska J.S."/>
            <person name="Biernat P."/>
            <person name="Pawlowska J."/>
        </authorList>
    </citation>
    <scope>NUCLEOTIDE SEQUENCE</scope>
    <source>
        <strain evidence="4">WA0000067209</strain>
    </source>
</reference>
<dbReference type="GO" id="GO:0005085">
    <property type="term" value="F:guanyl-nucleotide exchange factor activity"/>
    <property type="evidence" value="ECO:0007669"/>
    <property type="project" value="UniProtKB-KW"/>
</dbReference>
<keyword evidence="1" id="KW-0344">Guanine-nucleotide releasing factor</keyword>
<feature type="compositionally biased region" description="Polar residues" evidence="2">
    <location>
        <begin position="83"/>
        <end position="94"/>
    </location>
</feature>
<feature type="domain" description="N-terminal Ras-GEF" evidence="3">
    <location>
        <begin position="580"/>
        <end position="633"/>
    </location>
</feature>
<feature type="compositionally biased region" description="Basic and acidic residues" evidence="2">
    <location>
        <begin position="151"/>
        <end position="161"/>
    </location>
</feature>
<evidence type="ECO:0000313" key="4">
    <source>
        <dbReference type="EMBL" id="KAG2183717.1"/>
    </source>
</evidence>
<feature type="region of interest" description="Disordered" evidence="2">
    <location>
        <begin position="340"/>
        <end position="372"/>
    </location>
</feature>
<dbReference type="AlphaFoldDB" id="A0A8H7Q0A0"/>
<feature type="region of interest" description="Disordered" evidence="2">
    <location>
        <begin position="66"/>
        <end position="193"/>
    </location>
</feature>
<dbReference type="InterPro" id="IPR000651">
    <property type="entry name" value="Ras-like_Gua-exchang_fac_N"/>
</dbReference>
<sequence>MRTKSANSKQAYPRYAAPSIGSASEETASDSSFSGDLTEACLSDQHQEQCNSVMEDFDKDVYSTCRSARSEQSSGYPCSSSSVYQRSIRTTGDSSDLRPKKSLMSLFQPNNASRRGSVASETESTTTGQPLSSCSGSKYANPDLPSPRTQHTKDSKRKSFDSNDLPSLLEEENTNKRTEGNSRPLKRTSVQTLISPYTRNTSIRMVSKSLSRYSVNLPTDVPISSDTSESTTLEPSHDRQLSSSSIESFMKNAFSSDMDLLDKDDFTFAFPLILDEPETCSRRSSADIPVRLSEYKPRAENADSIIKSDDDDDVSINNGYLHAPAPSHRRSSIIQIFSPSLSPPSSLVSSIISKSQKENRSESSSQGLMPLANNKSVASLPTISRQATPTLQPEIAEPTFVRSRASSLHTRELTSSISLCSDFIELGSDFLGFGTKRIKHFKSESDLLKLKDALRPNPTNVDDVIERTGIREESNTMESLHIVQDTIGQSDTRSERTRTSHQSNNSLLEAETLLAKLRLRRPALSSGTSHNRQISEIFVPSGVPLSPTSPWLRHGAGSEGNVLHVLEDGNEVLIMEMVSGKLHVVAGTAERLFIKLADETAQDMDYVDTYLLCHSYFCTASEFLENLMARYPF</sequence>
<evidence type="ECO:0000313" key="5">
    <source>
        <dbReference type="Proteomes" id="UP000654370"/>
    </source>
</evidence>
<dbReference type="Pfam" id="PF00618">
    <property type="entry name" value="RasGEF_N"/>
    <property type="match status" value="1"/>
</dbReference>
<dbReference type="Proteomes" id="UP000654370">
    <property type="component" value="Unassembled WGS sequence"/>
</dbReference>
<dbReference type="OrthoDB" id="546434at2759"/>
<feature type="compositionally biased region" description="Polar residues" evidence="2">
    <location>
        <begin position="21"/>
        <end position="35"/>
    </location>
</feature>
<evidence type="ECO:0000256" key="2">
    <source>
        <dbReference type="SAM" id="MobiDB-lite"/>
    </source>
</evidence>
<dbReference type="InterPro" id="IPR023578">
    <property type="entry name" value="Ras_GEF_dom_sf"/>
</dbReference>
<dbReference type="EMBL" id="JAEPQZ010000003">
    <property type="protein sequence ID" value="KAG2183717.1"/>
    <property type="molecule type" value="Genomic_DNA"/>
</dbReference>
<organism evidence="4 5">
    <name type="scientific">Mortierella isabellina</name>
    <name type="common">Filamentous fungus</name>
    <name type="synonym">Umbelopsis isabellina</name>
    <dbReference type="NCBI Taxonomy" id="91625"/>
    <lineage>
        <taxon>Eukaryota</taxon>
        <taxon>Fungi</taxon>
        <taxon>Fungi incertae sedis</taxon>
        <taxon>Mucoromycota</taxon>
        <taxon>Mucoromycotina</taxon>
        <taxon>Umbelopsidomycetes</taxon>
        <taxon>Umbelopsidales</taxon>
        <taxon>Umbelopsidaceae</taxon>
        <taxon>Umbelopsis</taxon>
    </lineage>
</organism>
<dbReference type="SUPFAM" id="SSF48366">
    <property type="entry name" value="Ras GEF"/>
    <property type="match status" value="1"/>
</dbReference>
<proteinExistence type="predicted"/>
<gene>
    <name evidence="4" type="ORF">INT43_006728</name>
</gene>
<feature type="compositionally biased region" description="Polar residues" evidence="2">
    <location>
        <begin position="216"/>
        <end position="234"/>
    </location>
</feature>
<feature type="compositionally biased region" description="Polar residues" evidence="2">
    <location>
        <begin position="362"/>
        <end position="372"/>
    </location>
</feature>
<dbReference type="PROSITE" id="PS50212">
    <property type="entry name" value="RASGEF_NTER"/>
    <property type="match status" value="1"/>
</dbReference>
<feature type="region of interest" description="Disordered" evidence="2">
    <location>
        <begin position="216"/>
        <end position="244"/>
    </location>
</feature>
<feature type="region of interest" description="Disordered" evidence="2">
    <location>
        <begin position="1"/>
        <end position="36"/>
    </location>
</feature>
<feature type="compositionally biased region" description="Low complexity" evidence="2">
    <location>
        <begin position="70"/>
        <end position="82"/>
    </location>
</feature>
<evidence type="ECO:0000256" key="1">
    <source>
        <dbReference type="PROSITE-ProRule" id="PRU00135"/>
    </source>
</evidence>
<name>A0A8H7Q0A0_MORIS</name>
<feature type="compositionally biased region" description="Polar residues" evidence="2">
    <location>
        <begin position="105"/>
        <end position="138"/>
    </location>
</feature>
<keyword evidence="5" id="KW-1185">Reference proteome</keyword>